<keyword evidence="5" id="KW-1185">Reference proteome</keyword>
<dbReference type="AlphaFoldDB" id="A0A4U5MIK5"/>
<evidence type="ECO:0000256" key="3">
    <source>
        <dbReference type="SAM" id="MobiDB-lite"/>
    </source>
</evidence>
<protein>
    <submittedName>
        <fullName evidence="4">Uncharacterized protein</fullName>
    </submittedName>
</protein>
<proteinExistence type="inferred from homology"/>
<comment type="similarity">
    <text evidence="1">Belongs to the DNase II family.</text>
</comment>
<dbReference type="InterPro" id="IPR004947">
    <property type="entry name" value="DNase_II"/>
</dbReference>
<dbReference type="GO" id="GO:0004531">
    <property type="term" value="F:deoxyribonuclease II activity"/>
    <property type="evidence" value="ECO:0007669"/>
    <property type="project" value="InterPro"/>
</dbReference>
<comment type="caution">
    <text evidence="4">The sequence shown here is derived from an EMBL/GenBank/DDBJ whole genome shotgun (WGS) entry which is preliminary data.</text>
</comment>
<feature type="compositionally biased region" description="Low complexity" evidence="3">
    <location>
        <begin position="177"/>
        <end position="191"/>
    </location>
</feature>
<dbReference type="Pfam" id="PF03265">
    <property type="entry name" value="DNase_II"/>
    <property type="match status" value="1"/>
</dbReference>
<dbReference type="EMBL" id="AZBU02000007">
    <property type="protein sequence ID" value="TKR69072.1"/>
    <property type="molecule type" value="Genomic_DNA"/>
</dbReference>
<gene>
    <name evidence="4" type="ORF">L596_021273</name>
</gene>
<sequence length="434" mass="48532">MHDIVAGHLLPNLAYKEMPISSKIPQDAVNNEALTITEIPDFTQHYTGASLTMSYCNPREANCFTYSDGLNPNGIYHAKIKILWGAKTGAIIHTTSVQFGAGKTLDSDMRDMFQGIPTSSLAKHQSFICFTVSSETAKGYHSYVKTLFKTDGMVHKISETVPPANLPTVVVTGGDSNNANGNNNANPAEAPQTPPPTPVRNYKKTLKTSENVKVIWYFVRPQEGATFFNRDRMMPNELYQRISQEYRSILVCSGFDSGERVGSHCRKQEGCVLEGGLKFGGTDHHRKRCGSPKTDQNQRLRNWLFDLPENYPRQQPKIVCLGDLNRVIGHVYRKAGGAFCLENDKLWKFFLTDFEVVYAPYSDYIAYEKVPENEKAYQAEFAKLANSLGYEVKSGTAVRYENVVVDVDTHSFNSDLESTLNLEPTMDSDLATDD</sequence>
<evidence type="ECO:0000256" key="2">
    <source>
        <dbReference type="ARBA" id="ARBA00022801"/>
    </source>
</evidence>
<organism evidence="4 5">
    <name type="scientific">Steinernema carpocapsae</name>
    <name type="common">Entomopathogenic nematode</name>
    <dbReference type="NCBI Taxonomy" id="34508"/>
    <lineage>
        <taxon>Eukaryota</taxon>
        <taxon>Metazoa</taxon>
        <taxon>Ecdysozoa</taxon>
        <taxon>Nematoda</taxon>
        <taxon>Chromadorea</taxon>
        <taxon>Rhabditida</taxon>
        <taxon>Tylenchina</taxon>
        <taxon>Panagrolaimomorpha</taxon>
        <taxon>Strongyloidoidea</taxon>
        <taxon>Steinernematidae</taxon>
        <taxon>Steinernema</taxon>
    </lineage>
</organism>
<keyword evidence="2" id="KW-0378">Hydrolase</keyword>
<dbReference type="Proteomes" id="UP000298663">
    <property type="component" value="Unassembled WGS sequence"/>
</dbReference>
<reference evidence="4 5" key="2">
    <citation type="journal article" date="2019" name="G3 (Bethesda)">
        <title>Hybrid Assembly of the Genome of the Entomopathogenic Nematode Steinernema carpocapsae Identifies the X-Chromosome.</title>
        <authorList>
            <person name="Serra L."/>
            <person name="Macchietto M."/>
            <person name="Macias-Munoz A."/>
            <person name="McGill C.J."/>
            <person name="Rodriguez I.M."/>
            <person name="Rodriguez B."/>
            <person name="Murad R."/>
            <person name="Mortazavi A."/>
        </authorList>
    </citation>
    <scope>NUCLEOTIDE SEQUENCE [LARGE SCALE GENOMIC DNA]</scope>
    <source>
        <strain evidence="4 5">ALL</strain>
    </source>
</reference>
<accession>A0A4U5MIK5</accession>
<feature type="region of interest" description="Disordered" evidence="3">
    <location>
        <begin position="172"/>
        <end position="199"/>
    </location>
</feature>
<name>A0A4U5MIK5_STECR</name>
<reference evidence="4 5" key="1">
    <citation type="journal article" date="2015" name="Genome Biol.">
        <title>Comparative genomics of Steinernema reveals deeply conserved gene regulatory networks.</title>
        <authorList>
            <person name="Dillman A.R."/>
            <person name="Macchietto M."/>
            <person name="Porter C.F."/>
            <person name="Rogers A."/>
            <person name="Williams B."/>
            <person name="Antoshechkin I."/>
            <person name="Lee M.M."/>
            <person name="Goodwin Z."/>
            <person name="Lu X."/>
            <person name="Lewis E.E."/>
            <person name="Goodrich-Blair H."/>
            <person name="Stock S.P."/>
            <person name="Adams B.J."/>
            <person name="Sternberg P.W."/>
            <person name="Mortazavi A."/>
        </authorList>
    </citation>
    <scope>NUCLEOTIDE SEQUENCE [LARGE SCALE GENOMIC DNA]</scope>
    <source>
        <strain evidence="4 5">ALL</strain>
    </source>
</reference>
<evidence type="ECO:0000313" key="5">
    <source>
        <dbReference type="Proteomes" id="UP000298663"/>
    </source>
</evidence>
<evidence type="ECO:0000313" key="4">
    <source>
        <dbReference type="EMBL" id="TKR69072.1"/>
    </source>
</evidence>
<evidence type="ECO:0000256" key="1">
    <source>
        <dbReference type="ARBA" id="ARBA00007527"/>
    </source>
</evidence>